<dbReference type="Pfam" id="PF10720">
    <property type="entry name" value="DUF2515"/>
    <property type="match status" value="1"/>
</dbReference>
<dbReference type="RefSeq" id="WP_083039248.1">
    <property type="nucleotide sequence ID" value="NZ_CP020557.1"/>
</dbReference>
<gene>
    <name evidence="1" type="ORF">B7C51_06585</name>
</gene>
<organism evidence="1 2">
    <name type="scientific">Paenibacillus larvae subsp. pulvifaciens</name>
    <dbReference type="NCBI Taxonomy" id="1477"/>
    <lineage>
        <taxon>Bacteria</taxon>
        <taxon>Bacillati</taxon>
        <taxon>Bacillota</taxon>
        <taxon>Bacilli</taxon>
        <taxon>Bacillales</taxon>
        <taxon>Paenibacillaceae</taxon>
        <taxon>Paenibacillus</taxon>
    </lineage>
</organism>
<evidence type="ECO:0008006" key="3">
    <source>
        <dbReference type="Google" id="ProtNLM"/>
    </source>
</evidence>
<evidence type="ECO:0000313" key="1">
    <source>
        <dbReference type="EMBL" id="ARF67558.1"/>
    </source>
</evidence>
<accession>A0A1V0URH3</accession>
<reference evidence="1 2" key="1">
    <citation type="submission" date="2017-03" db="EMBL/GenBank/DDBJ databases">
        <title>Paenibacillus larvae genome sequencing.</title>
        <authorList>
            <person name="Dingman D.W."/>
        </authorList>
    </citation>
    <scope>NUCLEOTIDE SEQUENCE [LARGE SCALE GENOMIC DNA]</scope>
    <source>
        <strain evidence="1 2">SAG 10367</strain>
    </source>
</reference>
<proteinExistence type="predicted"/>
<dbReference type="Proteomes" id="UP000192727">
    <property type="component" value="Chromosome"/>
</dbReference>
<dbReference type="AlphaFoldDB" id="A0A1V0URH3"/>
<protein>
    <recommendedName>
        <fullName evidence="3">DUF2515 domain-containing protein</fullName>
    </recommendedName>
</protein>
<name>A0A1V0URH3_9BACL</name>
<dbReference type="EMBL" id="CP020557">
    <property type="protein sequence ID" value="ARF67558.1"/>
    <property type="molecule type" value="Genomic_DNA"/>
</dbReference>
<dbReference type="InterPro" id="IPR019658">
    <property type="entry name" value="DUF2515"/>
</dbReference>
<sequence length="443" mass="51297">MGTKERSWLNSITDWLLKPPYKWKGLFQGKMEAVASAIKAAPTTTALSPSPEGLSQLTAILMHQLRLKKSFQGQSTSKVGTRKQSLHHHEYDLVEEIRETTVRHNRNNVTRTKAYLQIYRQFPELHWAFLAHMVSRNSGYNMTDLRGDLLPHLLNEKQSKDMFSFLERANWLIFQDAYPQLLLYAYSRKQNRSLFHLLPVFSVSGFMHPVWNLFWQKRDSVLLSQCLIINEQNYIESRIVRNTFYREHVLDTLLFQTQALFQLNQIIFPYRAVNEQGIPLSAGMTNKPVSHLLAGLILEDFSDLTERIEFGKKLYGILFGIPEVFEGATSFAYRFPHTGSRLDYCPQLFSCVNKASPGTPFRERLDQCRLKPESEPFYSPMLEHVWQDQKAEAAGEGDWFQHSDILNRLGTIKPPLFFDMTAEACLWLKKIELAILAAQHFSS</sequence>
<evidence type="ECO:0000313" key="2">
    <source>
        <dbReference type="Proteomes" id="UP000192727"/>
    </source>
</evidence>